<dbReference type="PATRIC" id="fig|35623.3.peg.1422"/>
<sequence length="317" mass="36513">MKTAIILSGIPGSGKSTYAKQLGLPHFSSDFIRLELFQTLRKHHTKADDQLVFDILHERVFSCDTSLIYDATNISRNMRGELYQKFKSRGYHVELHMILEPLMFANFQNERRSFEKVVPFYVLNDMYKFMGAPRVGVDCDAYKIISQSKFLNPNVNYSDFVSVAEDKGINQAVKQFINAAYLPEFIKLTENHESPYHLEDIDEHINMCIKNAPTDVLKIVSILHDLGKSQAKENGHYKGHDMISSMYALRFFDEIKNVPKEIIPRDIIEIVYHHMTAHQGLSEKVIQQHKLEPHVVASIQAFNDIDEKSRFSTVSKS</sequence>
<evidence type="ECO:0000313" key="1">
    <source>
        <dbReference type="EMBL" id="CDR31494.1"/>
    </source>
</evidence>
<dbReference type="HOGENOM" id="CLU_067045_0_0_14"/>
<dbReference type="KEGG" id="aoc:Aocu_14210"/>
<reference evidence="2" key="1">
    <citation type="submission" date="2014-05" db="EMBL/GenBank/DDBJ databases">
        <authorList>
            <person name="Kube M."/>
        </authorList>
    </citation>
    <scope>NUCLEOTIDE SEQUENCE [LARGE SCALE GENOMIC DNA]</scope>
</reference>
<dbReference type="Pfam" id="PF13671">
    <property type="entry name" value="AAA_33"/>
    <property type="match status" value="1"/>
</dbReference>
<dbReference type="InParanoid" id="A0A061ADI7"/>
<evidence type="ECO:0000313" key="2">
    <source>
        <dbReference type="Proteomes" id="UP000032434"/>
    </source>
</evidence>
<keyword evidence="2" id="KW-1185">Reference proteome</keyword>
<dbReference type="SUPFAM" id="SSF52540">
    <property type="entry name" value="P-loop containing nucleoside triphosphate hydrolases"/>
    <property type="match status" value="1"/>
</dbReference>
<proteinExistence type="predicted"/>
<accession>A0A061ADI7</accession>
<dbReference type="EMBL" id="LK028559">
    <property type="protein sequence ID" value="CDR31494.1"/>
    <property type="molecule type" value="Genomic_DNA"/>
</dbReference>
<dbReference type="STRING" id="35623.Aocu_14210"/>
<dbReference type="InterPro" id="IPR027417">
    <property type="entry name" value="P-loop_NTPase"/>
</dbReference>
<gene>
    <name evidence="1" type="ORF">Aocu_14210</name>
</gene>
<dbReference type="SUPFAM" id="SSF109604">
    <property type="entry name" value="HD-domain/PDEase-like"/>
    <property type="match status" value="1"/>
</dbReference>
<dbReference type="AlphaFoldDB" id="A0A061ADI7"/>
<organism evidence="1 2">
    <name type="scientific">Acholeplasma oculi</name>
    <dbReference type="NCBI Taxonomy" id="35623"/>
    <lineage>
        <taxon>Bacteria</taxon>
        <taxon>Bacillati</taxon>
        <taxon>Mycoplasmatota</taxon>
        <taxon>Mollicutes</taxon>
        <taxon>Acholeplasmatales</taxon>
        <taxon>Acholeplasmataceae</taxon>
        <taxon>Acholeplasma</taxon>
    </lineage>
</organism>
<dbReference type="Proteomes" id="UP000032434">
    <property type="component" value="Chromosome 1"/>
</dbReference>
<name>A0A061ADI7_9MOLU</name>
<protein>
    <submittedName>
        <fullName evidence="1">HD domain-containing protein</fullName>
    </submittedName>
</protein>
<dbReference type="RefSeq" id="WP_045749902.1">
    <property type="nucleotide sequence ID" value="NZ_FUZK01000004.1"/>
</dbReference>
<dbReference type="Gene3D" id="3.40.50.300">
    <property type="entry name" value="P-loop containing nucleotide triphosphate hydrolases"/>
    <property type="match status" value="1"/>
</dbReference>